<evidence type="ECO:0000313" key="1">
    <source>
        <dbReference type="EMBL" id="JAB61665.1"/>
    </source>
</evidence>
<protein>
    <submittedName>
        <fullName evidence="1">Uncharacterized protein</fullName>
    </submittedName>
</protein>
<dbReference type="EMBL" id="GALX01006801">
    <property type="protein sequence ID" value="JAB61665.1"/>
    <property type="molecule type" value="Transcribed_RNA"/>
</dbReference>
<proteinExistence type="predicted"/>
<accession>V5FVJ6</accession>
<sequence length="100" mass="11021">DEFLKVIYNYNTRQAVSMAINTVRRSLVGRFVHENIGVQGIGRQDFIALHVTVSLTLNSTRNLTGLKPLSSAMVHTPTSIKALTSKCSVNRIPSTKDGTY</sequence>
<name>V5FVJ6_ANOGL</name>
<organism evidence="1">
    <name type="scientific">Anoplophora glabripennis</name>
    <name type="common">Asian longhorn beetle</name>
    <name type="synonym">Anoplophora nobilis</name>
    <dbReference type="NCBI Taxonomy" id="217634"/>
    <lineage>
        <taxon>Eukaryota</taxon>
        <taxon>Metazoa</taxon>
        <taxon>Ecdysozoa</taxon>
        <taxon>Arthropoda</taxon>
        <taxon>Hexapoda</taxon>
        <taxon>Insecta</taxon>
        <taxon>Pterygota</taxon>
        <taxon>Neoptera</taxon>
        <taxon>Endopterygota</taxon>
        <taxon>Coleoptera</taxon>
        <taxon>Polyphaga</taxon>
        <taxon>Cucujiformia</taxon>
        <taxon>Chrysomeloidea</taxon>
        <taxon>Cerambycidae</taxon>
        <taxon>Lamiinae</taxon>
        <taxon>Lamiini</taxon>
        <taxon>Anoplophora</taxon>
    </lineage>
</organism>
<feature type="non-terminal residue" evidence="1">
    <location>
        <position position="1"/>
    </location>
</feature>
<reference evidence="1" key="1">
    <citation type="submission" date="2013-07" db="EMBL/GenBank/DDBJ databases">
        <title>Midgut Transcriptome Profiling of Anoplphora glabripennis, a Lignocellulose Degrading, Wood-Boring Cerambycid.</title>
        <authorList>
            <person name="Scully E.D."/>
            <person name="Hoover K."/>
            <person name="Carlson J.E."/>
            <person name="Tien M."/>
            <person name="Geib S.M."/>
        </authorList>
    </citation>
    <scope>NUCLEOTIDE SEQUENCE</scope>
</reference>
<dbReference type="AlphaFoldDB" id="V5FVJ6"/>